<evidence type="ECO:0000256" key="5">
    <source>
        <dbReference type="PROSITE-ProRule" id="PRU00339"/>
    </source>
</evidence>
<proteinExistence type="inferred from homology"/>
<dbReference type="InterPro" id="IPR016032">
    <property type="entry name" value="Sig_transdc_resp-reg_C-effctor"/>
</dbReference>
<dbReference type="Pfam" id="PF00486">
    <property type="entry name" value="Trans_reg_C"/>
    <property type="match status" value="1"/>
</dbReference>
<dbReference type="InterPro" id="IPR036388">
    <property type="entry name" value="WH-like_DNA-bd_sf"/>
</dbReference>
<dbReference type="PROSITE" id="PS51755">
    <property type="entry name" value="OMPR_PHOB"/>
    <property type="match status" value="1"/>
</dbReference>
<evidence type="ECO:0000256" key="7">
    <source>
        <dbReference type="SAM" id="MobiDB-lite"/>
    </source>
</evidence>
<dbReference type="Pfam" id="PF13374">
    <property type="entry name" value="TPR_10"/>
    <property type="match status" value="1"/>
</dbReference>
<dbReference type="Gene3D" id="1.25.40.10">
    <property type="entry name" value="Tetratricopeptide repeat domain"/>
    <property type="match status" value="3"/>
</dbReference>
<sequence length="1004" mass="107545">MVELGVLGRVRAIGPAGPAVLRGARQRAVLGLLALHAGQVLPVGRLVDAVWGEDPPRTAVRTLHSHVARLRQALDACGLGPVLRTSNPGYALDVPPELVDALRFEQQVRAAARAAELGAATEALAGFRAAAELWRGEPFADAPLSGWGVREVERLHELRLSALEGRWDAELRLGNHAGAAEQLPRLLAEHPAREGLVELHVLALYRGGRHTEALAALHRARGRIAEELGAEPGPRLLALHSAVVRRDPALSGAPAAGAGAGPAQLPARAGYFTGRDDELAELDRVLDEPSDDQPVVVVSGAAGVGKTALAVEWAHRVAHRFPDGQVFLDLRGHDARRAATAADALAHLLRSLGLPEDRLPGGTAERAALYRSLLRDKRCLVVADDAGPVEQVLPLVPGAGGSLLLVTGRRSPAALAAYCAVRPLALDVLAHRSSVALLARVLGARRVERERGPTARLARLCGGMPLALRIAAARLTGEPAAPIAGLAAELAGADRLGALAADGDTRTVRTVLTSAYLPLELSQTRMFRLLGLAPGTTFTASLGAALCDVPLEVGRAAARELRAAHLITAVGPDRYRFHDLIREFARQRAREDETEAATTEVGHRLVDWYLLVADRANRVLDPRRDLVTPTPRHPVPDLPPLADQQGALALLEAERPNLVPVARFARETGRLAAAWQFTYLLTSFYDATGHWRERVELCRQGAAAAGELGDPLAEAEMLRALGVAHYMTRRLHEALDTHVLALQAARAAGDLDGEGHVYNNLANTYAELRRFDEAVAAHRLAVARCRSAGNHLGLALSQRNLGNTLVRTGRAAEALEPLLDALARFRRLDAPRLEAATLDTLGEARMALGDHRQALATLAEALELTRRTGYVWMEMETLLHTGAVHLLRQDFAAAADRFELALAISREHRHPHVEAVALDRLGQACLGRGDLDAARAHLERALAVRRTVPDGYEHATVHRHLAELEERSGDGAAAASHRARAGELYRQENATAEAEAVTGPVVSS</sequence>
<feature type="region of interest" description="Disordered" evidence="7">
    <location>
        <begin position="966"/>
        <end position="1004"/>
    </location>
</feature>
<evidence type="ECO:0000256" key="3">
    <source>
        <dbReference type="ARBA" id="ARBA00023125"/>
    </source>
</evidence>
<keyword evidence="3 6" id="KW-0238">DNA-binding</keyword>
<dbReference type="InterPro" id="IPR051677">
    <property type="entry name" value="AfsR-DnrI-RedD_regulator"/>
</dbReference>
<dbReference type="Pfam" id="PF03704">
    <property type="entry name" value="BTAD"/>
    <property type="match status" value="1"/>
</dbReference>
<dbReference type="Gene3D" id="3.40.50.300">
    <property type="entry name" value="P-loop containing nucleotide triphosphate hydrolases"/>
    <property type="match status" value="1"/>
</dbReference>
<dbReference type="InterPro" id="IPR001867">
    <property type="entry name" value="OmpR/PhoB-type_DNA-bd"/>
</dbReference>
<accession>A0ABW1PF70</accession>
<dbReference type="PRINTS" id="PR00364">
    <property type="entry name" value="DISEASERSIST"/>
</dbReference>
<dbReference type="SMART" id="SM00862">
    <property type="entry name" value="Trans_reg_C"/>
    <property type="match status" value="1"/>
</dbReference>
<dbReference type="Gene3D" id="1.10.10.10">
    <property type="entry name" value="Winged helix-like DNA-binding domain superfamily/Winged helix DNA-binding domain"/>
    <property type="match status" value="1"/>
</dbReference>
<dbReference type="PANTHER" id="PTHR35807:SF1">
    <property type="entry name" value="TRANSCRIPTIONAL REGULATOR REDD"/>
    <property type="match status" value="1"/>
</dbReference>
<evidence type="ECO:0000256" key="1">
    <source>
        <dbReference type="ARBA" id="ARBA00005820"/>
    </source>
</evidence>
<dbReference type="PROSITE" id="PS50005">
    <property type="entry name" value="TPR"/>
    <property type="match status" value="1"/>
</dbReference>
<name>A0ABW1PF70_9PSEU</name>
<dbReference type="PANTHER" id="PTHR35807">
    <property type="entry name" value="TRANSCRIPTIONAL REGULATOR REDD-RELATED"/>
    <property type="match status" value="1"/>
</dbReference>
<keyword evidence="4" id="KW-0804">Transcription</keyword>
<evidence type="ECO:0000313" key="9">
    <source>
        <dbReference type="EMBL" id="MFC6093537.1"/>
    </source>
</evidence>
<feature type="domain" description="OmpR/PhoB-type" evidence="8">
    <location>
        <begin position="1"/>
        <end position="94"/>
    </location>
</feature>
<comment type="similarity">
    <text evidence="1">Belongs to the AfsR/DnrI/RedD regulatory family.</text>
</comment>
<dbReference type="RefSeq" id="WP_380640837.1">
    <property type="nucleotide sequence ID" value="NZ_JBHSQO010000045.1"/>
</dbReference>
<dbReference type="InterPro" id="IPR011990">
    <property type="entry name" value="TPR-like_helical_dom_sf"/>
</dbReference>
<dbReference type="EMBL" id="JBHSQO010000045">
    <property type="protein sequence ID" value="MFC6093537.1"/>
    <property type="molecule type" value="Genomic_DNA"/>
</dbReference>
<dbReference type="InterPro" id="IPR027417">
    <property type="entry name" value="P-loop_NTPase"/>
</dbReference>
<evidence type="ECO:0000256" key="6">
    <source>
        <dbReference type="PROSITE-ProRule" id="PRU01091"/>
    </source>
</evidence>
<evidence type="ECO:0000256" key="2">
    <source>
        <dbReference type="ARBA" id="ARBA00023015"/>
    </source>
</evidence>
<dbReference type="CDD" id="cd15831">
    <property type="entry name" value="BTAD"/>
    <property type="match status" value="1"/>
</dbReference>
<protein>
    <submittedName>
        <fullName evidence="9">BTAD domain-containing putative transcriptional regulator</fullName>
    </submittedName>
</protein>
<dbReference type="SUPFAM" id="SSF52540">
    <property type="entry name" value="P-loop containing nucleoside triphosphate hydrolases"/>
    <property type="match status" value="1"/>
</dbReference>
<dbReference type="Pfam" id="PF13191">
    <property type="entry name" value="AAA_16"/>
    <property type="match status" value="1"/>
</dbReference>
<reference evidence="10" key="1">
    <citation type="journal article" date="2019" name="Int. J. Syst. Evol. Microbiol.">
        <title>The Global Catalogue of Microorganisms (GCM) 10K type strain sequencing project: providing services to taxonomists for standard genome sequencing and annotation.</title>
        <authorList>
            <consortium name="The Broad Institute Genomics Platform"/>
            <consortium name="The Broad Institute Genome Sequencing Center for Infectious Disease"/>
            <person name="Wu L."/>
            <person name="Ma J."/>
        </authorList>
    </citation>
    <scope>NUCLEOTIDE SEQUENCE [LARGE SCALE GENOMIC DNA]</scope>
    <source>
        <strain evidence="10">CGMCC 4.7246</strain>
    </source>
</reference>
<dbReference type="Pfam" id="PF13424">
    <property type="entry name" value="TPR_12"/>
    <property type="match status" value="1"/>
</dbReference>
<feature type="repeat" description="TPR" evidence="5">
    <location>
        <begin position="835"/>
        <end position="868"/>
    </location>
</feature>
<feature type="DNA-binding region" description="OmpR/PhoB-type" evidence="6">
    <location>
        <begin position="1"/>
        <end position="94"/>
    </location>
</feature>
<dbReference type="InterPro" id="IPR019734">
    <property type="entry name" value="TPR_rpt"/>
</dbReference>
<evidence type="ECO:0000256" key="4">
    <source>
        <dbReference type="ARBA" id="ARBA00023163"/>
    </source>
</evidence>
<evidence type="ECO:0000259" key="8">
    <source>
        <dbReference type="PROSITE" id="PS51755"/>
    </source>
</evidence>
<dbReference type="InterPro" id="IPR041664">
    <property type="entry name" value="AAA_16"/>
</dbReference>
<organism evidence="9 10">
    <name type="scientific">Saccharothrix lopnurensis</name>
    <dbReference type="NCBI Taxonomy" id="1670621"/>
    <lineage>
        <taxon>Bacteria</taxon>
        <taxon>Bacillati</taxon>
        <taxon>Actinomycetota</taxon>
        <taxon>Actinomycetes</taxon>
        <taxon>Pseudonocardiales</taxon>
        <taxon>Pseudonocardiaceae</taxon>
        <taxon>Saccharothrix</taxon>
    </lineage>
</organism>
<dbReference type="InterPro" id="IPR005158">
    <property type="entry name" value="BTAD"/>
</dbReference>
<dbReference type="SUPFAM" id="SSF46894">
    <property type="entry name" value="C-terminal effector domain of the bipartite response regulators"/>
    <property type="match status" value="1"/>
</dbReference>
<keyword evidence="5" id="KW-0802">TPR repeat</keyword>
<gene>
    <name evidence="9" type="ORF">ACFP3R_30060</name>
</gene>
<dbReference type="SMART" id="SM00028">
    <property type="entry name" value="TPR"/>
    <property type="match status" value="6"/>
</dbReference>
<keyword evidence="2" id="KW-0805">Transcription regulation</keyword>
<keyword evidence="10" id="KW-1185">Reference proteome</keyword>
<comment type="caution">
    <text evidence="9">The sequence shown here is derived from an EMBL/GenBank/DDBJ whole genome shotgun (WGS) entry which is preliminary data.</text>
</comment>
<dbReference type="SUPFAM" id="SSF48452">
    <property type="entry name" value="TPR-like"/>
    <property type="match status" value="3"/>
</dbReference>
<evidence type="ECO:0000313" key="10">
    <source>
        <dbReference type="Proteomes" id="UP001596220"/>
    </source>
</evidence>
<dbReference type="SMART" id="SM01043">
    <property type="entry name" value="BTAD"/>
    <property type="match status" value="1"/>
</dbReference>
<dbReference type="Proteomes" id="UP001596220">
    <property type="component" value="Unassembled WGS sequence"/>
</dbReference>